<dbReference type="Proteomes" id="UP000030645">
    <property type="component" value="Unassembled WGS sequence"/>
</dbReference>
<dbReference type="PANTHER" id="PTHR47165">
    <property type="entry name" value="OS03G0429900 PROTEIN"/>
    <property type="match status" value="1"/>
</dbReference>
<dbReference type="InterPro" id="IPR012340">
    <property type="entry name" value="NA-bd_OB-fold"/>
</dbReference>
<keyword evidence="2" id="KW-1185">Reference proteome</keyword>
<dbReference type="AlphaFoldDB" id="W9R1Y6"/>
<dbReference type="PANTHER" id="PTHR47165:SF4">
    <property type="entry name" value="OS03G0429900 PROTEIN"/>
    <property type="match status" value="1"/>
</dbReference>
<evidence type="ECO:0000313" key="1">
    <source>
        <dbReference type="EMBL" id="EXB54361.1"/>
    </source>
</evidence>
<organism evidence="1 2">
    <name type="scientific">Morus notabilis</name>
    <dbReference type="NCBI Taxonomy" id="981085"/>
    <lineage>
        <taxon>Eukaryota</taxon>
        <taxon>Viridiplantae</taxon>
        <taxon>Streptophyta</taxon>
        <taxon>Embryophyta</taxon>
        <taxon>Tracheophyta</taxon>
        <taxon>Spermatophyta</taxon>
        <taxon>Magnoliopsida</taxon>
        <taxon>eudicotyledons</taxon>
        <taxon>Gunneridae</taxon>
        <taxon>Pentapetalae</taxon>
        <taxon>rosids</taxon>
        <taxon>fabids</taxon>
        <taxon>Rosales</taxon>
        <taxon>Moraceae</taxon>
        <taxon>Moreae</taxon>
        <taxon>Morus</taxon>
    </lineage>
</organism>
<proteinExistence type="predicted"/>
<name>W9R1Y6_9ROSA</name>
<accession>W9R1Y6</accession>
<reference evidence="2" key="1">
    <citation type="submission" date="2013-01" db="EMBL/GenBank/DDBJ databases">
        <title>Draft Genome Sequence of a Mulberry Tree, Morus notabilis C.K. Schneid.</title>
        <authorList>
            <person name="He N."/>
            <person name="Zhao S."/>
        </authorList>
    </citation>
    <scope>NUCLEOTIDE SEQUENCE</scope>
</reference>
<dbReference type="EMBL" id="KE344177">
    <property type="protein sequence ID" value="EXB54361.1"/>
    <property type="molecule type" value="Genomic_DNA"/>
</dbReference>
<protein>
    <submittedName>
        <fullName evidence="1">Uncharacterized protein</fullName>
    </submittedName>
</protein>
<sequence length="110" mass="12515">MTTPTRALKPNEVYEIIQARVCRIWTNNDFVTGRLISLDCILVDEEVSLWGHKADQFDENVLKTLKAPVVIVFSAMLTKQYLGNSYVSSTSVTIFYIDLDIPETTTLKTR</sequence>
<dbReference type="SUPFAM" id="SSF50249">
    <property type="entry name" value="Nucleic acid-binding proteins"/>
    <property type="match status" value="1"/>
</dbReference>
<gene>
    <name evidence="1" type="ORF">L484_002421</name>
</gene>
<dbReference type="Gene3D" id="2.40.50.140">
    <property type="entry name" value="Nucleic acid-binding proteins"/>
    <property type="match status" value="1"/>
</dbReference>
<evidence type="ECO:0000313" key="2">
    <source>
        <dbReference type="Proteomes" id="UP000030645"/>
    </source>
</evidence>